<evidence type="ECO:0000313" key="1">
    <source>
        <dbReference type="EMBL" id="KAJ8868270.1"/>
    </source>
</evidence>
<dbReference type="Gene3D" id="1.10.10.60">
    <property type="entry name" value="Homeodomain-like"/>
    <property type="match status" value="1"/>
</dbReference>
<keyword evidence="2" id="KW-1185">Reference proteome</keyword>
<proteinExistence type="predicted"/>
<accession>A0ABQ9G733</accession>
<reference evidence="1 2" key="1">
    <citation type="submission" date="2023-02" db="EMBL/GenBank/DDBJ databases">
        <title>LHISI_Scaffold_Assembly.</title>
        <authorList>
            <person name="Stuart O.P."/>
            <person name="Cleave R."/>
            <person name="Magrath M.J.L."/>
            <person name="Mikheyev A.S."/>
        </authorList>
    </citation>
    <scope>NUCLEOTIDE SEQUENCE [LARGE SCALE GENOMIC DNA]</scope>
    <source>
        <strain evidence="1">Daus_M_001</strain>
        <tissue evidence="1">Leg muscle</tissue>
    </source>
</reference>
<evidence type="ECO:0000313" key="2">
    <source>
        <dbReference type="Proteomes" id="UP001159363"/>
    </source>
</evidence>
<protein>
    <submittedName>
        <fullName evidence="1">Uncharacterized protein</fullName>
    </submittedName>
</protein>
<name>A0ABQ9G733_9NEOP</name>
<sequence>MTMSLSANSGQRYPFPQMPINRFKWNCFLPCRINDGRSREFLMTWMFRINSHALEGDIRIAASERQARRTIDAVKKGKIGWLRAANTSNVPQATLHRRAKIED</sequence>
<comment type="caution">
    <text evidence="1">The sequence shown here is derived from an EMBL/GenBank/DDBJ whole genome shotgun (WGS) entry which is preliminary data.</text>
</comment>
<dbReference type="Proteomes" id="UP001159363">
    <property type="component" value="Chromosome 13"/>
</dbReference>
<dbReference type="EMBL" id="JARBHB010000014">
    <property type="protein sequence ID" value="KAJ8868270.1"/>
    <property type="molecule type" value="Genomic_DNA"/>
</dbReference>
<gene>
    <name evidence="1" type="ORF">PR048_029786</name>
</gene>
<organism evidence="1 2">
    <name type="scientific">Dryococelus australis</name>
    <dbReference type="NCBI Taxonomy" id="614101"/>
    <lineage>
        <taxon>Eukaryota</taxon>
        <taxon>Metazoa</taxon>
        <taxon>Ecdysozoa</taxon>
        <taxon>Arthropoda</taxon>
        <taxon>Hexapoda</taxon>
        <taxon>Insecta</taxon>
        <taxon>Pterygota</taxon>
        <taxon>Neoptera</taxon>
        <taxon>Polyneoptera</taxon>
        <taxon>Phasmatodea</taxon>
        <taxon>Verophasmatodea</taxon>
        <taxon>Anareolatae</taxon>
        <taxon>Phasmatidae</taxon>
        <taxon>Eurycanthinae</taxon>
        <taxon>Dryococelus</taxon>
    </lineage>
</organism>